<evidence type="ECO:0000256" key="7">
    <source>
        <dbReference type="ARBA" id="ARBA00023040"/>
    </source>
</evidence>
<keyword evidence="5 12" id="KW-0812">Transmembrane</keyword>
<dbReference type="Pfam" id="PF05296">
    <property type="entry name" value="TAS2R"/>
    <property type="match status" value="1"/>
</dbReference>
<evidence type="ECO:0000256" key="9">
    <source>
        <dbReference type="ARBA" id="ARBA00023170"/>
    </source>
</evidence>
<evidence type="ECO:0000256" key="11">
    <source>
        <dbReference type="RuleBase" id="RU004423"/>
    </source>
</evidence>
<evidence type="ECO:0000256" key="12">
    <source>
        <dbReference type="RuleBase" id="RU004424"/>
    </source>
</evidence>
<feature type="transmembrane region" description="Helical" evidence="13">
    <location>
        <begin position="192"/>
        <end position="221"/>
    </location>
</feature>
<dbReference type="InterPro" id="IPR007960">
    <property type="entry name" value="TAS2R"/>
</dbReference>
<evidence type="ECO:0000313" key="15">
    <source>
        <dbReference type="Proteomes" id="UP000886611"/>
    </source>
</evidence>
<feature type="transmembrane region" description="Helical" evidence="13">
    <location>
        <begin position="99"/>
        <end position="121"/>
    </location>
</feature>
<evidence type="ECO:0000256" key="3">
    <source>
        <dbReference type="ARBA" id="ARBA00022480"/>
    </source>
</evidence>
<keyword evidence="3 12" id="KW-0919">Taste</keyword>
<evidence type="ECO:0000256" key="4">
    <source>
        <dbReference type="ARBA" id="ARBA00022606"/>
    </source>
</evidence>
<accession>A0A8X7XHZ7</accession>
<dbReference type="AlphaFoldDB" id="A0A8X7XHZ7"/>
<gene>
    <name evidence="14" type="primary">Tas2r3_1</name>
    <name evidence="14" type="ORF">GTO96_0014369</name>
</gene>
<comment type="similarity">
    <text evidence="2 11">Belongs to the G-protein coupled receptor T2R family.</text>
</comment>
<evidence type="ECO:0000256" key="2">
    <source>
        <dbReference type="ARBA" id="ARBA00007376"/>
    </source>
</evidence>
<feature type="transmembrane region" description="Helical" evidence="13">
    <location>
        <begin position="55"/>
        <end position="79"/>
    </location>
</feature>
<sequence>MDEGGARFPIMITFLSYIFAGVLFVGGFLGNLLIFLTLVLTSAEDGVGTRNGSPLVNLMVGLTSGANLLLCGSSAGLYYENAAERFPYCLTSFQKFLVFLSNEGLFCTIWFTALLCLLYCLKILSCKHNLFLKVKQNIPKLVCFGIVSGLIMSTVSSNVPFIFYSFKLNITLNSSYSTASLASYYYENPLTWVFIGLFGLVWVSFPFGVCVISCVTVISFLHQHLRNMKSNSSELSNCRVKSPKRVLQMISFQVLLYIVLLLEVFGGNLAVGASQNFQSSSYIIVYPLYCLMTSANIIVKNRSIRMKLASIIKKMSRYSPCFHCFLQESQHTISEQTRRGQESMVNSRTG</sequence>
<dbReference type="EMBL" id="JAATIS010000485">
    <property type="protein sequence ID" value="KAG2467649.1"/>
    <property type="molecule type" value="Genomic_DNA"/>
</dbReference>
<feature type="transmembrane region" description="Helical" evidence="13">
    <location>
        <begin position="17"/>
        <end position="43"/>
    </location>
</feature>
<feature type="transmembrane region" description="Helical" evidence="13">
    <location>
        <begin position="141"/>
        <end position="166"/>
    </location>
</feature>
<keyword evidence="9 12" id="KW-0675">Receptor</keyword>
<evidence type="ECO:0000256" key="10">
    <source>
        <dbReference type="ARBA" id="ARBA00023224"/>
    </source>
</evidence>
<evidence type="ECO:0000256" key="6">
    <source>
        <dbReference type="ARBA" id="ARBA00022989"/>
    </source>
</evidence>
<dbReference type="SUPFAM" id="SSF81321">
    <property type="entry name" value="Family A G protein-coupled receptor-like"/>
    <property type="match status" value="1"/>
</dbReference>
<comment type="caution">
    <text evidence="14">The sequence shown here is derived from an EMBL/GenBank/DDBJ whole genome shotgun (WGS) entry which is preliminary data.</text>
</comment>
<organism evidence="14 15">
    <name type="scientific">Polypterus senegalus</name>
    <name type="common">Senegal bichir</name>
    <dbReference type="NCBI Taxonomy" id="55291"/>
    <lineage>
        <taxon>Eukaryota</taxon>
        <taxon>Metazoa</taxon>
        <taxon>Chordata</taxon>
        <taxon>Craniata</taxon>
        <taxon>Vertebrata</taxon>
        <taxon>Euteleostomi</taxon>
        <taxon>Actinopterygii</taxon>
        <taxon>Polypteriformes</taxon>
        <taxon>Polypteridae</taxon>
        <taxon>Polypterus</taxon>
    </lineage>
</organism>
<feature type="non-terminal residue" evidence="14">
    <location>
        <position position="1"/>
    </location>
</feature>
<dbReference type="PANTHER" id="PTHR11394">
    <property type="entry name" value="TASTE RECEPTOR TYPE 2"/>
    <property type="match status" value="1"/>
</dbReference>
<evidence type="ECO:0000256" key="5">
    <source>
        <dbReference type="ARBA" id="ARBA00022692"/>
    </source>
</evidence>
<keyword evidence="8 12" id="KW-0472">Membrane</keyword>
<dbReference type="Gene3D" id="1.20.1070.10">
    <property type="entry name" value="Rhodopsin 7-helix transmembrane proteins"/>
    <property type="match status" value="1"/>
</dbReference>
<feature type="transmembrane region" description="Helical" evidence="13">
    <location>
        <begin position="279"/>
        <end position="299"/>
    </location>
</feature>
<dbReference type="GO" id="GO:0004930">
    <property type="term" value="F:G protein-coupled receptor activity"/>
    <property type="evidence" value="ECO:0007669"/>
    <property type="project" value="UniProtKB-KW"/>
</dbReference>
<evidence type="ECO:0000256" key="13">
    <source>
        <dbReference type="SAM" id="Phobius"/>
    </source>
</evidence>
<proteinExistence type="inferred from homology"/>
<keyword evidence="6 13" id="KW-1133">Transmembrane helix</keyword>
<reference evidence="14 15" key="1">
    <citation type="journal article" date="2021" name="Cell">
        <title>Tracing the genetic footprints of vertebrate landing in non-teleost ray-finned fishes.</title>
        <authorList>
            <person name="Bi X."/>
            <person name="Wang K."/>
            <person name="Yang L."/>
            <person name="Pan H."/>
            <person name="Jiang H."/>
            <person name="Wei Q."/>
            <person name="Fang M."/>
            <person name="Yu H."/>
            <person name="Zhu C."/>
            <person name="Cai Y."/>
            <person name="He Y."/>
            <person name="Gan X."/>
            <person name="Zeng H."/>
            <person name="Yu D."/>
            <person name="Zhu Y."/>
            <person name="Jiang H."/>
            <person name="Qiu Q."/>
            <person name="Yang H."/>
            <person name="Zhang Y.E."/>
            <person name="Wang W."/>
            <person name="Zhu M."/>
            <person name="He S."/>
            <person name="Zhang G."/>
        </authorList>
    </citation>
    <scope>NUCLEOTIDE SEQUENCE [LARGE SCALE GENOMIC DNA]</scope>
    <source>
        <strain evidence="14">Bchr_013</strain>
    </source>
</reference>
<dbReference type="GO" id="GO:0016020">
    <property type="term" value="C:membrane"/>
    <property type="evidence" value="ECO:0007669"/>
    <property type="project" value="UniProtKB-SubCell"/>
</dbReference>
<feature type="transmembrane region" description="Helical" evidence="13">
    <location>
        <begin position="254"/>
        <end position="273"/>
    </location>
</feature>
<keyword evidence="4 12" id="KW-0716">Sensory transduction</keyword>
<keyword evidence="10 12" id="KW-0807">Transducer</keyword>
<comment type="subcellular location">
    <subcellularLocation>
        <location evidence="1 12">Membrane</location>
        <topology evidence="1 12">Multi-pass membrane protein</topology>
    </subcellularLocation>
</comment>
<dbReference type="GO" id="GO:0033038">
    <property type="term" value="F:bitter taste receptor activity"/>
    <property type="evidence" value="ECO:0007669"/>
    <property type="project" value="InterPro"/>
</dbReference>
<evidence type="ECO:0000256" key="8">
    <source>
        <dbReference type="ARBA" id="ARBA00023136"/>
    </source>
</evidence>
<dbReference type="Proteomes" id="UP000886611">
    <property type="component" value="Unassembled WGS sequence"/>
</dbReference>
<protein>
    <recommendedName>
        <fullName evidence="12">Taste receptor type 2</fullName>
    </recommendedName>
</protein>
<name>A0A8X7XHZ7_POLSE</name>
<keyword evidence="15" id="KW-1185">Reference proteome</keyword>
<keyword evidence="7 12" id="KW-0297">G-protein coupled receptor</keyword>
<feature type="non-terminal residue" evidence="14">
    <location>
        <position position="350"/>
    </location>
</feature>
<evidence type="ECO:0000313" key="14">
    <source>
        <dbReference type="EMBL" id="KAG2467649.1"/>
    </source>
</evidence>
<evidence type="ECO:0000256" key="1">
    <source>
        <dbReference type="ARBA" id="ARBA00004141"/>
    </source>
</evidence>